<evidence type="ECO:0000256" key="1">
    <source>
        <dbReference type="SAM" id="MobiDB-lite"/>
    </source>
</evidence>
<dbReference type="SMART" id="SM00240">
    <property type="entry name" value="FHA"/>
    <property type="match status" value="2"/>
</dbReference>
<dbReference type="SUPFAM" id="SSF49879">
    <property type="entry name" value="SMAD/FHA domain"/>
    <property type="match status" value="2"/>
</dbReference>
<comment type="caution">
    <text evidence="3">The sequence shown here is derived from an EMBL/GenBank/DDBJ whole genome shotgun (WGS) entry which is preliminary data.</text>
</comment>
<dbReference type="InterPro" id="IPR000253">
    <property type="entry name" value="FHA_dom"/>
</dbReference>
<protein>
    <submittedName>
        <fullName evidence="3">FHA domain protein</fullName>
    </submittedName>
</protein>
<dbReference type="Pfam" id="PF00498">
    <property type="entry name" value="FHA"/>
    <property type="match status" value="1"/>
</dbReference>
<dbReference type="CDD" id="cd00060">
    <property type="entry name" value="FHA"/>
    <property type="match status" value="2"/>
</dbReference>
<dbReference type="AlphaFoldDB" id="A0A5C6DV83"/>
<dbReference type="Gene3D" id="2.60.200.20">
    <property type="match status" value="2"/>
</dbReference>
<accession>A0A5C6DV83</accession>
<dbReference type="Pfam" id="PF16697">
    <property type="entry name" value="Yop-YscD_cpl"/>
    <property type="match status" value="1"/>
</dbReference>
<dbReference type="EMBL" id="SJPV01000002">
    <property type="protein sequence ID" value="TWU40600.1"/>
    <property type="molecule type" value="Genomic_DNA"/>
</dbReference>
<feature type="domain" description="FHA" evidence="2">
    <location>
        <begin position="7"/>
        <end position="57"/>
    </location>
</feature>
<name>A0A5C6DV83_9BACT</name>
<dbReference type="Proteomes" id="UP000319143">
    <property type="component" value="Unassembled WGS sequence"/>
</dbReference>
<evidence type="ECO:0000313" key="4">
    <source>
        <dbReference type="Proteomes" id="UP000319143"/>
    </source>
</evidence>
<dbReference type="InterPro" id="IPR008984">
    <property type="entry name" value="SMAD_FHA_dom_sf"/>
</dbReference>
<keyword evidence="4" id="KW-1185">Reference proteome</keyword>
<dbReference type="PROSITE" id="PS50006">
    <property type="entry name" value="FHA_DOMAIN"/>
    <property type="match status" value="2"/>
</dbReference>
<dbReference type="InterPro" id="IPR032030">
    <property type="entry name" value="YscD_cytoplasmic_dom"/>
</dbReference>
<evidence type="ECO:0000313" key="3">
    <source>
        <dbReference type="EMBL" id="TWU40600.1"/>
    </source>
</evidence>
<organism evidence="3 4">
    <name type="scientific">Novipirellula artificiosorum</name>
    <dbReference type="NCBI Taxonomy" id="2528016"/>
    <lineage>
        <taxon>Bacteria</taxon>
        <taxon>Pseudomonadati</taxon>
        <taxon>Planctomycetota</taxon>
        <taxon>Planctomycetia</taxon>
        <taxon>Pirellulales</taxon>
        <taxon>Pirellulaceae</taxon>
        <taxon>Novipirellula</taxon>
    </lineage>
</organism>
<feature type="domain" description="FHA" evidence="2">
    <location>
        <begin position="164"/>
        <end position="213"/>
    </location>
</feature>
<evidence type="ECO:0000259" key="2">
    <source>
        <dbReference type="PROSITE" id="PS50006"/>
    </source>
</evidence>
<dbReference type="PANTHER" id="PTHR23308">
    <property type="entry name" value="NUCLEAR INHIBITOR OF PROTEIN PHOSPHATASE-1"/>
    <property type="match status" value="1"/>
</dbReference>
<sequence length="471" mass="50960">MLVPGCLQVGRTEAAEFVVAGDTRMSSVHFQLECDHQACRLRDLASTNGTFLNGVLISESTLKNDDAIVAGATSFKVSIEQKASVTVPQKIAPAISPSTLPDRVPEQSSVPISKPRPGEARKDIRSTQRSPGRLVASDSAGAVLEIATGMDAGRKIMLRSGQTVTVGRTEQADVVVRDPQISAKHFMLKNSRSGWQVLDLNSSAGTYLNGNHVTMQRLSSGDRIAAGSTEFTVNVGLSAVGGGESPSDLECPFRKGLYDEDKMVRREALYAAAWTRQPWLLDCLRKEAAKPSLDNFDLLYMLAVLARPSDQATVLTLGGLETLGAKRFEILAAYGHPLVIPTLLKGMAGKEMRSAIAAAAAFTKITGVEIESDVRVTLPPQDGIEPDEFEQEFLDEGFLPDCTKAQTWWQEHQSQFSACIRIATGLDVSSKPSDAVLSQLNLQSRYEACLRGKYDGSWKGKVTDGSLRRCL</sequence>
<gene>
    <name evidence="3" type="ORF">Poly41_14330</name>
</gene>
<dbReference type="InterPro" id="IPR050923">
    <property type="entry name" value="Cell_Proc_Reg/RNA_Proc"/>
</dbReference>
<proteinExistence type="predicted"/>
<reference evidence="3 4" key="1">
    <citation type="submission" date="2019-02" db="EMBL/GenBank/DDBJ databases">
        <title>Deep-cultivation of Planctomycetes and their phenomic and genomic characterization uncovers novel biology.</title>
        <authorList>
            <person name="Wiegand S."/>
            <person name="Jogler M."/>
            <person name="Boedeker C."/>
            <person name="Pinto D."/>
            <person name="Vollmers J."/>
            <person name="Rivas-Marin E."/>
            <person name="Kohn T."/>
            <person name="Peeters S.H."/>
            <person name="Heuer A."/>
            <person name="Rast P."/>
            <person name="Oberbeckmann S."/>
            <person name="Bunk B."/>
            <person name="Jeske O."/>
            <person name="Meyerdierks A."/>
            <person name="Storesund J.E."/>
            <person name="Kallscheuer N."/>
            <person name="Luecker S."/>
            <person name="Lage O.M."/>
            <person name="Pohl T."/>
            <person name="Merkel B.J."/>
            <person name="Hornburger P."/>
            <person name="Mueller R.-W."/>
            <person name="Bruemmer F."/>
            <person name="Labrenz M."/>
            <person name="Spormann A.M."/>
            <person name="Op Den Camp H."/>
            <person name="Overmann J."/>
            <person name="Amann R."/>
            <person name="Jetten M.S.M."/>
            <person name="Mascher T."/>
            <person name="Medema M.H."/>
            <person name="Devos D.P."/>
            <person name="Kaster A.-K."/>
            <person name="Ovreas L."/>
            <person name="Rohde M."/>
            <person name="Galperin M.Y."/>
            <person name="Jogler C."/>
        </authorList>
    </citation>
    <scope>NUCLEOTIDE SEQUENCE [LARGE SCALE GENOMIC DNA]</scope>
    <source>
        <strain evidence="3 4">Poly41</strain>
    </source>
</reference>
<feature type="region of interest" description="Disordered" evidence="1">
    <location>
        <begin position="95"/>
        <end position="132"/>
    </location>
</feature>
<feature type="compositionally biased region" description="Basic and acidic residues" evidence="1">
    <location>
        <begin position="116"/>
        <end position="126"/>
    </location>
</feature>